<dbReference type="InterPro" id="IPR023753">
    <property type="entry name" value="FAD/NAD-binding_dom"/>
</dbReference>
<keyword evidence="4" id="KW-0274">FAD</keyword>
<evidence type="ECO:0000256" key="7">
    <source>
        <dbReference type="ARBA" id="ARBA00023284"/>
    </source>
</evidence>
<dbReference type="VEuPathDB" id="FungiDB:PYU1_G014259"/>
<evidence type="ECO:0000313" key="10">
    <source>
        <dbReference type="Proteomes" id="UP000019132"/>
    </source>
</evidence>
<dbReference type="Gene3D" id="3.50.50.60">
    <property type="entry name" value="FAD/NAD(P)-binding domain"/>
    <property type="match status" value="2"/>
</dbReference>
<dbReference type="InterPro" id="IPR012999">
    <property type="entry name" value="Pyr_OxRdtase_I_AS"/>
</dbReference>
<keyword evidence="10" id="KW-1185">Reference proteome</keyword>
<dbReference type="PANTHER" id="PTHR42737:SF2">
    <property type="entry name" value="GLUTATHIONE REDUCTASE"/>
    <property type="match status" value="1"/>
</dbReference>
<sequence length="244" mass="26654">MVMTVAVQLAKRKALRSMRQISSTRSLSSQQQDEYDYLVIGAGSGGMASSRRAASYPNTRVAVVEKARLGGTCVNVGCVPKKIMYLAADMNHMLHRDAFHYGFETQDGKRIGENVSFHWNKLKERRDAYVLRLNGIYERNLANSKVDLLQGTAAFNAQGNVEVDGKEVKAKNILIAVGGKPLIPDIPGKEHCIDSDGFFELEVLPKKVAVVGAGYIAVELAGVLNGLGSDTTIFCRKHGVLRTQ</sequence>
<dbReference type="GO" id="GO:0005739">
    <property type="term" value="C:mitochondrion"/>
    <property type="evidence" value="ECO:0007669"/>
    <property type="project" value="TreeGrafter"/>
</dbReference>
<dbReference type="Proteomes" id="UP000019132">
    <property type="component" value="Unassembled WGS sequence"/>
</dbReference>
<dbReference type="GO" id="GO:0045454">
    <property type="term" value="P:cell redox homeostasis"/>
    <property type="evidence" value="ECO:0007669"/>
    <property type="project" value="InterPro"/>
</dbReference>
<evidence type="ECO:0000259" key="8">
    <source>
        <dbReference type="Pfam" id="PF07992"/>
    </source>
</evidence>
<reference evidence="10" key="2">
    <citation type="submission" date="2010-04" db="EMBL/GenBank/DDBJ databases">
        <authorList>
            <person name="Buell R."/>
            <person name="Hamilton J."/>
            <person name="Hostetler J."/>
        </authorList>
    </citation>
    <scope>NUCLEOTIDE SEQUENCE [LARGE SCALE GENOMIC DNA]</scope>
    <source>
        <strain evidence="10">DAOM:BR144</strain>
    </source>
</reference>
<dbReference type="EMBL" id="GL376566">
    <property type="status" value="NOT_ANNOTATED_CDS"/>
    <property type="molecule type" value="Genomic_DNA"/>
</dbReference>
<dbReference type="InterPro" id="IPR036188">
    <property type="entry name" value="FAD/NAD-bd_sf"/>
</dbReference>
<comment type="cofactor">
    <cofactor evidence="1">
        <name>FAD</name>
        <dbReference type="ChEBI" id="CHEBI:57692"/>
    </cofactor>
</comment>
<dbReference type="AlphaFoldDB" id="K3XAP0"/>
<dbReference type="SUPFAM" id="SSF51905">
    <property type="entry name" value="FAD/NAD(P)-binding domain"/>
    <property type="match status" value="1"/>
</dbReference>
<reference evidence="9" key="3">
    <citation type="submission" date="2015-02" db="UniProtKB">
        <authorList>
            <consortium name="EnsemblProtists"/>
        </authorList>
    </citation>
    <scope>IDENTIFICATION</scope>
    <source>
        <strain evidence="9">DAOM BR144</strain>
    </source>
</reference>
<organism evidence="9 10">
    <name type="scientific">Globisporangium ultimum (strain ATCC 200006 / CBS 805.95 / DAOM BR144)</name>
    <name type="common">Pythium ultimum</name>
    <dbReference type="NCBI Taxonomy" id="431595"/>
    <lineage>
        <taxon>Eukaryota</taxon>
        <taxon>Sar</taxon>
        <taxon>Stramenopiles</taxon>
        <taxon>Oomycota</taxon>
        <taxon>Peronosporomycetes</taxon>
        <taxon>Pythiales</taxon>
        <taxon>Pythiaceae</taxon>
        <taxon>Globisporangium</taxon>
    </lineage>
</organism>
<dbReference type="GO" id="GO:0005829">
    <property type="term" value="C:cytosol"/>
    <property type="evidence" value="ECO:0007669"/>
    <property type="project" value="TreeGrafter"/>
</dbReference>
<dbReference type="GO" id="GO:0050660">
    <property type="term" value="F:flavin adenine dinucleotide binding"/>
    <property type="evidence" value="ECO:0007669"/>
    <property type="project" value="InterPro"/>
</dbReference>
<dbReference type="InParanoid" id="K3XAP0"/>
<name>K3XAP0_GLOUD</name>
<accession>K3XAP0</accession>
<dbReference type="PANTHER" id="PTHR42737">
    <property type="entry name" value="GLUTATHIONE REDUCTASE"/>
    <property type="match status" value="1"/>
</dbReference>
<dbReference type="PRINTS" id="PR00411">
    <property type="entry name" value="PNDRDTASEI"/>
</dbReference>
<dbReference type="GO" id="GO:0006749">
    <property type="term" value="P:glutathione metabolic process"/>
    <property type="evidence" value="ECO:0007669"/>
    <property type="project" value="TreeGrafter"/>
</dbReference>
<dbReference type="GO" id="GO:0004362">
    <property type="term" value="F:glutathione-disulfide reductase (NADPH) activity"/>
    <property type="evidence" value="ECO:0007669"/>
    <property type="project" value="TreeGrafter"/>
</dbReference>
<keyword evidence="6" id="KW-1015">Disulfide bond</keyword>
<dbReference type="eggNOG" id="KOG0405">
    <property type="taxonomic scope" value="Eukaryota"/>
</dbReference>
<evidence type="ECO:0000256" key="2">
    <source>
        <dbReference type="ARBA" id="ARBA00007532"/>
    </source>
</evidence>
<dbReference type="OMA" id="CIAIRAS"/>
<evidence type="ECO:0000256" key="6">
    <source>
        <dbReference type="ARBA" id="ARBA00023157"/>
    </source>
</evidence>
<comment type="similarity">
    <text evidence="2">Belongs to the class-I pyridine nucleotide-disulfide oxidoreductase family.</text>
</comment>
<evidence type="ECO:0000256" key="1">
    <source>
        <dbReference type="ARBA" id="ARBA00001974"/>
    </source>
</evidence>
<dbReference type="STRING" id="431595.K3XAP0"/>
<dbReference type="HOGENOM" id="CLU_016755_4_3_1"/>
<evidence type="ECO:0000256" key="5">
    <source>
        <dbReference type="ARBA" id="ARBA00023002"/>
    </source>
</evidence>
<proteinExistence type="inferred from homology"/>
<dbReference type="Pfam" id="PF07992">
    <property type="entry name" value="Pyr_redox_2"/>
    <property type="match status" value="1"/>
</dbReference>
<feature type="domain" description="FAD/NAD(P)-binding" evidence="8">
    <location>
        <begin position="35"/>
        <end position="241"/>
    </location>
</feature>
<dbReference type="InterPro" id="IPR046952">
    <property type="entry name" value="GSHR/TRXR-like"/>
</dbReference>
<evidence type="ECO:0000313" key="9">
    <source>
        <dbReference type="EnsemblProtists" id="PYU1_T014289"/>
    </source>
</evidence>
<keyword evidence="7" id="KW-0676">Redox-active center</keyword>
<reference evidence="10" key="1">
    <citation type="journal article" date="2010" name="Genome Biol.">
        <title>Genome sequence of the necrotrophic plant pathogen Pythium ultimum reveals original pathogenicity mechanisms and effector repertoire.</title>
        <authorList>
            <person name="Levesque C.A."/>
            <person name="Brouwer H."/>
            <person name="Cano L."/>
            <person name="Hamilton J.P."/>
            <person name="Holt C."/>
            <person name="Huitema E."/>
            <person name="Raffaele S."/>
            <person name="Robideau G.P."/>
            <person name="Thines M."/>
            <person name="Win J."/>
            <person name="Zerillo M.M."/>
            <person name="Beakes G.W."/>
            <person name="Boore J.L."/>
            <person name="Busam D."/>
            <person name="Dumas B."/>
            <person name="Ferriera S."/>
            <person name="Fuerstenberg S.I."/>
            <person name="Gachon C.M."/>
            <person name="Gaulin E."/>
            <person name="Govers F."/>
            <person name="Grenville-Briggs L."/>
            <person name="Horner N."/>
            <person name="Hostetler J."/>
            <person name="Jiang R.H."/>
            <person name="Johnson J."/>
            <person name="Krajaejun T."/>
            <person name="Lin H."/>
            <person name="Meijer H.J."/>
            <person name="Moore B."/>
            <person name="Morris P."/>
            <person name="Phuntmart V."/>
            <person name="Puiu D."/>
            <person name="Shetty J."/>
            <person name="Stajich J.E."/>
            <person name="Tripathy S."/>
            <person name="Wawra S."/>
            <person name="van West P."/>
            <person name="Whitty B.R."/>
            <person name="Coutinho P.M."/>
            <person name="Henrissat B."/>
            <person name="Martin F."/>
            <person name="Thomas P.D."/>
            <person name="Tyler B.M."/>
            <person name="De Vries R.P."/>
            <person name="Kamoun S."/>
            <person name="Yandell M."/>
            <person name="Tisserat N."/>
            <person name="Buell C.R."/>
        </authorList>
    </citation>
    <scope>NUCLEOTIDE SEQUENCE</scope>
    <source>
        <strain evidence="10">DAOM:BR144</strain>
    </source>
</reference>
<evidence type="ECO:0000256" key="3">
    <source>
        <dbReference type="ARBA" id="ARBA00022630"/>
    </source>
</evidence>
<keyword evidence="3" id="KW-0285">Flavoprotein</keyword>
<dbReference type="GO" id="GO:0034599">
    <property type="term" value="P:cellular response to oxidative stress"/>
    <property type="evidence" value="ECO:0007669"/>
    <property type="project" value="TreeGrafter"/>
</dbReference>
<dbReference type="EnsemblProtists" id="PYU1_T014289">
    <property type="protein sequence ID" value="PYU1_T014289"/>
    <property type="gene ID" value="PYU1_G014259"/>
</dbReference>
<keyword evidence="5" id="KW-0560">Oxidoreductase</keyword>
<protein>
    <recommendedName>
        <fullName evidence="8">FAD/NAD(P)-binding domain-containing protein</fullName>
    </recommendedName>
</protein>
<evidence type="ECO:0000256" key="4">
    <source>
        <dbReference type="ARBA" id="ARBA00022827"/>
    </source>
</evidence>
<dbReference type="PROSITE" id="PS00076">
    <property type="entry name" value="PYRIDINE_REDOX_1"/>
    <property type="match status" value="1"/>
</dbReference>
<dbReference type="PRINTS" id="PR00368">
    <property type="entry name" value="FADPNR"/>
</dbReference>